<evidence type="ECO:0000256" key="7">
    <source>
        <dbReference type="SAM" id="MobiDB-lite"/>
    </source>
</evidence>
<feature type="compositionally biased region" description="Low complexity" evidence="7">
    <location>
        <begin position="1365"/>
        <end position="1398"/>
    </location>
</feature>
<dbReference type="Proteomes" id="UP000728185">
    <property type="component" value="Unassembled WGS sequence"/>
</dbReference>
<dbReference type="InterPro" id="IPR053958">
    <property type="entry name" value="HMGCR/SNAP/NPC1-like_SSD"/>
</dbReference>
<feature type="compositionally biased region" description="Basic residues" evidence="7">
    <location>
        <begin position="1751"/>
        <end position="1762"/>
    </location>
</feature>
<keyword evidence="11" id="KW-1185">Reference proteome</keyword>
<evidence type="ECO:0000313" key="11">
    <source>
        <dbReference type="Proteomes" id="UP000728185"/>
    </source>
</evidence>
<reference evidence="10" key="1">
    <citation type="submission" date="2019-05" db="EMBL/GenBank/DDBJ databases">
        <title>Annotation for the trematode Fasciolopsis buski.</title>
        <authorList>
            <person name="Choi Y.-J."/>
        </authorList>
    </citation>
    <scope>NUCLEOTIDE SEQUENCE</scope>
    <source>
        <strain evidence="10">HT</strain>
        <tissue evidence="10">Whole worm</tissue>
    </source>
</reference>
<keyword evidence="4 8" id="KW-1133">Transmembrane helix</keyword>
<dbReference type="GO" id="GO:0097108">
    <property type="term" value="F:hedgehog family protein binding"/>
    <property type="evidence" value="ECO:0007669"/>
    <property type="project" value="TreeGrafter"/>
</dbReference>
<evidence type="ECO:0000256" key="5">
    <source>
        <dbReference type="ARBA" id="ARBA00023136"/>
    </source>
</evidence>
<dbReference type="Pfam" id="PF12349">
    <property type="entry name" value="Sterol-sensing"/>
    <property type="match status" value="2"/>
</dbReference>
<comment type="subcellular location">
    <subcellularLocation>
        <location evidence="1">Membrane</location>
        <topology evidence="1">Multi-pass membrane protein</topology>
    </subcellularLocation>
</comment>
<feature type="compositionally biased region" description="Polar residues" evidence="7">
    <location>
        <begin position="1172"/>
        <end position="1187"/>
    </location>
</feature>
<feature type="region of interest" description="Disordered" evidence="7">
    <location>
        <begin position="465"/>
        <end position="490"/>
    </location>
</feature>
<organism evidence="10 11">
    <name type="scientific">Fasciolopsis buskii</name>
    <dbReference type="NCBI Taxonomy" id="27845"/>
    <lineage>
        <taxon>Eukaryota</taxon>
        <taxon>Metazoa</taxon>
        <taxon>Spiralia</taxon>
        <taxon>Lophotrochozoa</taxon>
        <taxon>Platyhelminthes</taxon>
        <taxon>Trematoda</taxon>
        <taxon>Digenea</taxon>
        <taxon>Plagiorchiida</taxon>
        <taxon>Echinostomata</taxon>
        <taxon>Echinostomatoidea</taxon>
        <taxon>Fasciolidae</taxon>
        <taxon>Fasciolopsis</taxon>
    </lineage>
</organism>
<comment type="caution">
    <text evidence="10">The sequence shown here is derived from an EMBL/GenBank/DDBJ whole genome shotgun (WGS) entry which is preliminary data.</text>
</comment>
<feature type="region of interest" description="Disordered" evidence="7">
    <location>
        <begin position="1632"/>
        <end position="1776"/>
    </location>
</feature>
<feature type="compositionally biased region" description="Low complexity" evidence="7">
    <location>
        <begin position="1498"/>
        <end position="1517"/>
    </location>
</feature>
<feature type="compositionally biased region" description="Polar residues" evidence="7">
    <location>
        <begin position="1764"/>
        <end position="1776"/>
    </location>
</feature>
<gene>
    <name evidence="10" type="ORF">FBUS_02669</name>
</gene>
<feature type="transmembrane region" description="Helical" evidence="8">
    <location>
        <begin position="374"/>
        <end position="393"/>
    </location>
</feature>
<feature type="region of interest" description="Disordered" evidence="7">
    <location>
        <begin position="316"/>
        <end position="346"/>
    </location>
</feature>
<feature type="transmembrane region" description="Helical" evidence="8">
    <location>
        <begin position="679"/>
        <end position="710"/>
    </location>
</feature>
<evidence type="ECO:0000256" key="3">
    <source>
        <dbReference type="ARBA" id="ARBA00022692"/>
    </source>
</evidence>
<dbReference type="GO" id="GO:0008158">
    <property type="term" value="F:hedgehog receptor activity"/>
    <property type="evidence" value="ECO:0007669"/>
    <property type="project" value="TreeGrafter"/>
</dbReference>
<dbReference type="OrthoDB" id="5873834at2759"/>
<keyword evidence="6" id="KW-0325">Glycoprotein</keyword>
<dbReference type="GO" id="GO:0005119">
    <property type="term" value="F:smoothened binding"/>
    <property type="evidence" value="ECO:0007669"/>
    <property type="project" value="TreeGrafter"/>
</dbReference>
<dbReference type="GO" id="GO:0005886">
    <property type="term" value="C:plasma membrane"/>
    <property type="evidence" value="ECO:0007669"/>
    <property type="project" value="TreeGrafter"/>
</dbReference>
<dbReference type="SUPFAM" id="SSF82866">
    <property type="entry name" value="Multidrug efflux transporter AcrB transmembrane domain"/>
    <property type="match status" value="1"/>
</dbReference>
<feature type="region of interest" description="Disordered" evidence="7">
    <location>
        <begin position="1169"/>
        <end position="1199"/>
    </location>
</feature>
<comment type="similarity">
    <text evidence="2">Belongs to the patched family.</text>
</comment>
<keyword evidence="5 8" id="KW-0472">Membrane</keyword>
<accession>A0A8E0VFQ4</accession>
<feature type="transmembrane region" description="Helical" evidence="8">
    <location>
        <begin position="1229"/>
        <end position="1253"/>
    </location>
</feature>
<dbReference type="PROSITE" id="PS50156">
    <property type="entry name" value="SSD"/>
    <property type="match status" value="1"/>
</dbReference>
<dbReference type="PANTHER" id="PTHR46022:SF1">
    <property type="entry name" value="PROTEIN PATCHED"/>
    <property type="match status" value="1"/>
</dbReference>
<feature type="region of interest" description="Disordered" evidence="7">
    <location>
        <begin position="1480"/>
        <end position="1517"/>
    </location>
</feature>
<feature type="compositionally biased region" description="Basic residues" evidence="7">
    <location>
        <begin position="1726"/>
        <end position="1735"/>
    </location>
</feature>
<dbReference type="PANTHER" id="PTHR46022">
    <property type="entry name" value="PROTEIN PATCHED"/>
    <property type="match status" value="1"/>
</dbReference>
<proteinExistence type="inferred from homology"/>
<evidence type="ECO:0000256" key="2">
    <source>
        <dbReference type="ARBA" id="ARBA00005585"/>
    </source>
</evidence>
<feature type="transmembrane region" description="Helical" evidence="8">
    <location>
        <begin position="1037"/>
        <end position="1055"/>
    </location>
</feature>
<keyword evidence="3 8" id="KW-0812">Transmembrane</keyword>
<dbReference type="EMBL" id="LUCM01006580">
    <property type="protein sequence ID" value="KAA0191072.1"/>
    <property type="molecule type" value="Genomic_DNA"/>
</dbReference>
<feature type="domain" description="SSD" evidence="9">
    <location>
        <begin position="220"/>
        <end position="424"/>
    </location>
</feature>
<dbReference type="GO" id="GO:0045879">
    <property type="term" value="P:negative regulation of smoothened signaling pathway"/>
    <property type="evidence" value="ECO:0007669"/>
    <property type="project" value="TreeGrafter"/>
</dbReference>
<dbReference type="InterPro" id="IPR000731">
    <property type="entry name" value="SSD"/>
</dbReference>
<feature type="transmembrane region" description="Helical" evidence="8">
    <location>
        <begin position="224"/>
        <end position="242"/>
    </location>
</feature>
<feature type="compositionally biased region" description="Basic residues" evidence="7">
    <location>
        <begin position="1697"/>
        <end position="1707"/>
    </location>
</feature>
<evidence type="ECO:0000256" key="6">
    <source>
        <dbReference type="ARBA" id="ARBA00023180"/>
    </source>
</evidence>
<sequence>MAFINHRRLGERTLIQWPHLDPVGLLQELRTHYGNHSHHVVDSLIAQFQAAGINHGYLNRTCLDPADPGCPSSAPNYRGKPPNVVEVLSGGCPGFAANLLHWPEEVIVGGRQHANATTNTGANEDHQSTPVLVRASALQSLILLRSPRDLYEAVRHSDPYKHEGWTLADAQHVLDEWRRNLRRLVVEHNVGLQPDTGWHFYAFTDNSLRDLLRELTLRLGPIKVVGSVLLVFLYGLVCLLGWRDPVRSQCWLALAGLLVAALSAVAGLGICAVIGLPFNVLTIQVLPFLLMGLGVDGVFTLTTCHDCCVARRATCSPSNSNASKSSSLTPWASSSSIATCSSGSTKTSSTYYYSSLSSGTSYTAPVLAEHGPSLLYGTMSIAAAFFSAAYIPIPLMRQFCLQAGILVLLQSVAAFILFPVLLQFDGIRRSQRRVDVLCCLRHPATLDTTSTSLIHHVSHPFYAATSPPVHSARPKRRHAERRSAREPAITVSSNPQVCAVGTRSTHMHSQHGTSTGGTPVLATAPSPSIQVNVINHLTPLTGNHVTDITCSGVSASERACGLGGSHTVRATVTVQGLGDSPQVSATSAPSTVNTKLMTIKPPGSGGDVDLPGLVRVKKCCPATVHLRAETPDLDVPQASIPSRLSGSHAPAHTLVNRVNPVERPSRPSTPLLVRFSRRLALLLTCHWSIQAVIFLLGCSLFIIAGCIWHYCLHLGLDWASLTPMDTVEYGFVKASEKAFGLYNFQLVARGTDLPGSRSAPIPPVSSSAQFVQTSSGSVNYRLLRLGAGSSGRLDSPSTGSSSPGGLVRSSTNVATVGRGIDFPMQQRRLHHLYARLLRLPGVMLAGRQVWLTMMRDWLQHVQDAFDADRARGQINDQGEWTANATELGILGLRLIVQTDRGPELGRIKTGRLVHGGIVDPPAFYVLLRVWRTYDALNFSSLACVIHPEPIPLPLGHVAVLGPGRPGDLYALPPSEPIEFVQTNFYAHGIRGMGVQLQLVQNVRHLTESATMQGVPAFPIGVPFTFAEHYLYLLNETGIAFGMYIAFLFVTGLILFSSPIIVLLLVLVGAGGGVSAAICGLYLLGLELNPISIGLLLFSGGLGTRLAAGFLGAWPDLHSWSRINRSSPENAKFCLCKRPDCTAVLSTQYCAVLGASQTVPFSIPPPSVVKDQPQLNTERTLNSSGSSKASEHSPTCYRHSSHKPPVYRFPPGTVDRSRLDQRRQRARSELVCLMCNQLSSALHTTVGLILALALLAAARVQFIANYFFYLVAFVNITCLLNTILLIPTLYYWLHPFKEAAFYPDYYLPNQPVTRTSVEPCPRQSPPSSHELDGAQSAGFTRTTTEAVVTTNPVPFPSSVSASSLSSSGGSASSSSSSSSNSCHSPSPNAQSSQSTSLLTGTAPDAQQSSLCTPSLYSDSVADRNSHDKSRVALAQSTAELCELYGVRLRDVTQSLHRNLDWIDRATAAALVAATAAAVASASSSASPPRHPRHQPPSRPASLSTISEEPSHSSSTVSLNRISPSIVADASSHSNPPNEAVGSSTITAAMPSDVDDANQRFSTVVPSNSTCDAVQLPIQDFISKTDVSFKTLKVDGDLPTAPTDLTAPYSMGSTHNLSSPLSYKTEFSPPPSYSSIVSPLPRDVSAHMDGTTTETGREIPFQCAVKGSPSSYPCPAPLVRSTPSDNHREYPELASGNRSTRRKSSRSRSSHPVYPTTLRTSPQVRLELHHHHHHHHYPPASTNDTSRGEGNRQHQHHHHHHHQRQYPSTGSQTPRSAP</sequence>
<evidence type="ECO:0000256" key="1">
    <source>
        <dbReference type="ARBA" id="ARBA00004141"/>
    </source>
</evidence>
<feature type="transmembrane region" description="Helical" evidence="8">
    <location>
        <begin position="1062"/>
        <end position="1084"/>
    </location>
</feature>
<feature type="transmembrane region" description="Helical" evidence="8">
    <location>
        <begin position="251"/>
        <end position="275"/>
    </location>
</feature>
<feature type="transmembrane region" description="Helical" evidence="8">
    <location>
        <begin position="399"/>
        <end position="422"/>
    </location>
</feature>
<feature type="transmembrane region" description="Helical" evidence="8">
    <location>
        <begin position="281"/>
        <end position="302"/>
    </location>
</feature>
<feature type="region of interest" description="Disordered" evidence="7">
    <location>
        <begin position="1314"/>
        <end position="1335"/>
    </location>
</feature>
<feature type="region of interest" description="Disordered" evidence="7">
    <location>
        <begin position="1365"/>
        <end position="1409"/>
    </location>
</feature>
<evidence type="ECO:0000256" key="4">
    <source>
        <dbReference type="ARBA" id="ARBA00022989"/>
    </source>
</evidence>
<evidence type="ECO:0000259" key="9">
    <source>
        <dbReference type="PROSITE" id="PS50156"/>
    </source>
</evidence>
<evidence type="ECO:0000313" key="10">
    <source>
        <dbReference type="EMBL" id="KAA0191072.1"/>
    </source>
</evidence>
<evidence type="ECO:0000256" key="8">
    <source>
        <dbReference type="SAM" id="Phobius"/>
    </source>
</evidence>
<protein>
    <submittedName>
        <fullName evidence="10">Protein patched</fullName>
    </submittedName>
</protein>
<name>A0A8E0VFQ4_9TREM</name>
<feature type="transmembrane region" description="Helical" evidence="8">
    <location>
        <begin position="1265"/>
        <end position="1292"/>
    </location>
</feature>